<name>A0AAD8A2X1_DIPPU</name>
<dbReference type="EMBL" id="JASPKZ010004064">
    <property type="protein sequence ID" value="KAJ9591016.1"/>
    <property type="molecule type" value="Genomic_DNA"/>
</dbReference>
<organism evidence="1 2">
    <name type="scientific">Diploptera punctata</name>
    <name type="common">Pacific beetle cockroach</name>
    <dbReference type="NCBI Taxonomy" id="6984"/>
    <lineage>
        <taxon>Eukaryota</taxon>
        <taxon>Metazoa</taxon>
        <taxon>Ecdysozoa</taxon>
        <taxon>Arthropoda</taxon>
        <taxon>Hexapoda</taxon>
        <taxon>Insecta</taxon>
        <taxon>Pterygota</taxon>
        <taxon>Neoptera</taxon>
        <taxon>Polyneoptera</taxon>
        <taxon>Dictyoptera</taxon>
        <taxon>Blattodea</taxon>
        <taxon>Blaberoidea</taxon>
        <taxon>Blaberidae</taxon>
        <taxon>Diplopterinae</taxon>
        <taxon>Diploptera</taxon>
    </lineage>
</organism>
<reference evidence="1" key="2">
    <citation type="submission" date="2023-05" db="EMBL/GenBank/DDBJ databases">
        <authorList>
            <person name="Fouks B."/>
        </authorList>
    </citation>
    <scope>NUCLEOTIDE SEQUENCE</scope>
    <source>
        <strain evidence="1">Stay&amp;Tobe</strain>
        <tissue evidence="1">Testes</tissue>
    </source>
</reference>
<protein>
    <submittedName>
        <fullName evidence="1">Uncharacterized protein</fullName>
    </submittedName>
</protein>
<evidence type="ECO:0000313" key="1">
    <source>
        <dbReference type="EMBL" id="KAJ9591016.1"/>
    </source>
</evidence>
<dbReference type="AlphaFoldDB" id="A0AAD8A2X1"/>
<keyword evidence="2" id="KW-1185">Reference proteome</keyword>
<reference evidence="1" key="1">
    <citation type="journal article" date="2023" name="IScience">
        <title>Live-bearing cockroach genome reveals convergent evolutionary mechanisms linked to viviparity in insects and beyond.</title>
        <authorList>
            <person name="Fouks B."/>
            <person name="Harrison M.C."/>
            <person name="Mikhailova A.A."/>
            <person name="Marchal E."/>
            <person name="English S."/>
            <person name="Carruthers M."/>
            <person name="Jennings E.C."/>
            <person name="Chiamaka E.L."/>
            <person name="Frigard R.A."/>
            <person name="Pippel M."/>
            <person name="Attardo G.M."/>
            <person name="Benoit J.B."/>
            <person name="Bornberg-Bauer E."/>
            <person name="Tobe S.S."/>
        </authorList>
    </citation>
    <scope>NUCLEOTIDE SEQUENCE</scope>
    <source>
        <strain evidence="1">Stay&amp;Tobe</strain>
    </source>
</reference>
<feature type="non-terminal residue" evidence="1">
    <location>
        <position position="91"/>
    </location>
</feature>
<accession>A0AAD8A2X1</accession>
<feature type="non-terminal residue" evidence="1">
    <location>
        <position position="1"/>
    </location>
</feature>
<evidence type="ECO:0000313" key="2">
    <source>
        <dbReference type="Proteomes" id="UP001233999"/>
    </source>
</evidence>
<gene>
    <name evidence="1" type="ORF">L9F63_027776</name>
</gene>
<comment type="caution">
    <text evidence="1">The sequence shown here is derived from an EMBL/GenBank/DDBJ whole genome shotgun (WGS) entry which is preliminary data.</text>
</comment>
<proteinExistence type="predicted"/>
<dbReference type="Proteomes" id="UP001233999">
    <property type="component" value="Unassembled WGS sequence"/>
</dbReference>
<sequence length="91" mass="10664">SMFLAKLFTNIILFSLNRFNNFLFANIFKIHIFNNVEMEWDKIENLCLSDQIIPGIQALRTRGNMNVFTLCNISRSHFSTPRFAVVCIEFI</sequence>